<dbReference type="AlphaFoldDB" id="A0A3M8DD76"/>
<dbReference type="Pfam" id="PF05368">
    <property type="entry name" value="NmrA"/>
    <property type="match status" value="1"/>
</dbReference>
<evidence type="ECO:0000259" key="1">
    <source>
        <dbReference type="Pfam" id="PF05368"/>
    </source>
</evidence>
<organism evidence="2 3">
    <name type="scientific">Brevibacillus fluminis</name>
    <dbReference type="NCBI Taxonomy" id="511487"/>
    <lineage>
        <taxon>Bacteria</taxon>
        <taxon>Bacillati</taxon>
        <taxon>Bacillota</taxon>
        <taxon>Bacilli</taxon>
        <taxon>Bacillales</taxon>
        <taxon>Paenibacillaceae</taxon>
        <taxon>Brevibacillus</taxon>
    </lineage>
</organism>
<sequence length="270" mass="29246">MRIAMTGATGKLGGLIAKELLERIPASDLIVSARQPNAAAALAERGVEVRKGDFDEPVTLADSFTGATKLLLISSSHRDDAVRFRQHQAAIAAAHQAGVKEIVYTSIAFPEKGRLPLHRLHLATEEAIRASGIAYTFLRNAYYTELLHSLRLQEAVDSGILTSPPGEWTLTIASRIDLAQAAATVLTEDGHVNQTYELTAPHAWDLTDLAKALSEVTGIQIVHQVDAAEKNEIYGLLAYSDTRTVSPDLARLAKRPLRTLVDEVRGILGE</sequence>
<dbReference type="InterPro" id="IPR008030">
    <property type="entry name" value="NmrA-like"/>
</dbReference>
<dbReference type="InterPro" id="IPR036291">
    <property type="entry name" value="NAD(P)-bd_dom_sf"/>
</dbReference>
<accession>A0A3M8DD76</accession>
<protein>
    <submittedName>
        <fullName evidence="2">SDR family NAD(P)-dependent oxidoreductase</fullName>
    </submittedName>
</protein>
<gene>
    <name evidence="2" type="ORF">EDM56_19765</name>
</gene>
<dbReference type="EMBL" id="RHHQ01000015">
    <property type="protein sequence ID" value="RNB85147.1"/>
    <property type="molecule type" value="Genomic_DNA"/>
</dbReference>
<evidence type="ECO:0000313" key="2">
    <source>
        <dbReference type="EMBL" id="RNB85147.1"/>
    </source>
</evidence>
<dbReference type="Gene3D" id="3.40.50.720">
    <property type="entry name" value="NAD(P)-binding Rossmann-like Domain"/>
    <property type="match status" value="1"/>
</dbReference>
<dbReference type="InterPro" id="IPR052718">
    <property type="entry name" value="NmrA-type_oxidoreductase"/>
</dbReference>
<dbReference type="OrthoDB" id="152510at2"/>
<keyword evidence="3" id="KW-1185">Reference proteome</keyword>
<dbReference type="PANTHER" id="PTHR47129">
    <property type="entry name" value="QUINONE OXIDOREDUCTASE 2"/>
    <property type="match status" value="1"/>
</dbReference>
<dbReference type="PANTHER" id="PTHR47129:SF1">
    <property type="entry name" value="NMRA-LIKE DOMAIN-CONTAINING PROTEIN"/>
    <property type="match status" value="1"/>
</dbReference>
<comment type="caution">
    <text evidence="2">The sequence shown here is derived from an EMBL/GenBank/DDBJ whole genome shotgun (WGS) entry which is preliminary data.</text>
</comment>
<dbReference type="SUPFAM" id="SSF51735">
    <property type="entry name" value="NAD(P)-binding Rossmann-fold domains"/>
    <property type="match status" value="1"/>
</dbReference>
<dbReference type="Proteomes" id="UP000271031">
    <property type="component" value="Unassembled WGS sequence"/>
</dbReference>
<name>A0A3M8DD76_9BACL</name>
<proteinExistence type="predicted"/>
<evidence type="ECO:0000313" key="3">
    <source>
        <dbReference type="Proteomes" id="UP000271031"/>
    </source>
</evidence>
<dbReference type="Gene3D" id="3.90.25.10">
    <property type="entry name" value="UDP-galactose 4-epimerase, domain 1"/>
    <property type="match status" value="1"/>
</dbReference>
<reference evidence="2 3" key="1">
    <citation type="submission" date="2018-10" db="EMBL/GenBank/DDBJ databases">
        <title>Phylogenomics of Brevibacillus.</title>
        <authorList>
            <person name="Dunlap C."/>
        </authorList>
    </citation>
    <scope>NUCLEOTIDE SEQUENCE [LARGE SCALE GENOMIC DNA]</scope>
    <source>
        <strain evidence="2 3">JCM 15716</strain>
    </source>
</reference>
<feature type="domain" description="NmrA-like" evidence="1">
    <location>
        <begin position="2"/>
        <end position="222"/>
    </location>
</feature>
<dbReference type="RefSeq" id="WP_122919632.1">
    <property type="nucleotide sequence ID" value="NZ_RHHQ01000015.1"/>
</dbReference>